<dbReference type="Pfam" id="PF00005">
    <property type="entry name" value="ABC_tran"/>
    <property type="match status" value="1"/>
</dbReference>
<evidence type="ECO:0000256" key="2">
    <source>
        <dbReference type="ARBA" id="ARBA00022840"/>
    </source>
</evidence>
<name>A0A9D2MNW9_9FIRM</name>
<dbReference type="CDD" id="cd03230">
    <property type="entry name" value="ABC_DR_subfamily_A"/>
    <property type="match status" value="1"/>
</dbReference>
<dbReference type="Proteomes" id="UP000823921">
    <property type="component" value="Unassembled WGS sequence"/>
</dbReference>
<dbReference type="AlphaFoldDB" id="A0A9D2MNW9"/>
<keyword evidence="2 4" id="KW-0067">ATP-binding</keyword>
<dbReference type="InterPro" id="IPR003593">
    <property type="entry name" value="AAA+_ATPase"/>
</dbReference>
<dbReference type="PROSITE" id="PS50893">
    <property type="entry name" value="ABC_TRANSPORTER_2"/>
    <property type="match status" value="1"/>
</dbReference>
<evidence type="ECO:0000313" key="4">
    <source>
        <dbReference type="EMBL" id="HJB81151.1"/>
    </source>
</evidence>
<accession>A0A9D2MNW9</accession>
<dbReference type="InterPro" id="IPR003439">
    <property type="entry name" value="ABC_transporter-like_ATP-bd"/>
</dbReference>
<reference evidence="4" key="1">
    <citation type="journal article" date="2021" name="PeerJ">
        <title>Extensive microbial diversity within the chicken gut microbiome revealed by metagenomics and culture.</title>
        <authorList>
            <person name="Gilroy R."/>
            <person name="Ravi A."/>
            <person name="Getino M."/>
            <person name="Pursley I."/>
            <person name="Horton D.L."/>
            <person name="Alikhan N.F."/>
            <person name="Baker D."/>
            <person name="Gharbi K."/>
            <person name="Hall N."/>
            <person name="Watson M."/>
            <person name="Adriaenssens E.M."/>
            <person name="Foster-Nyarko E."/>
            <person name="Jarju S."/>
            <person name="Secka A."/>
            <person name="Antonio M."/>
            <person name="Oren A."/>
            <person name="Chaudhuri R.R."/>
            <person name="La Ragione R."/>
            <person name="Hildebrand F."/>
            <person name="Pallen M.J."/>
        </authorList>
    </citation>
    <scope>NUCLEOTIDE SEQUENCE</scope>
    <source>
        <strain evidence="4">CHK192-8294</strain>
    </source>
</reference>
<reference evidence="4" key="2">
    <citation type="submission" date="2021-04" db="EMBL/GenBank/DDBJ databases">
        <authorList>
            <person name="Gilroy R."/>
        </authorList>
    </citation>
    <scope>NUCLEOTIDE SEQUENCE</scope>
    <source>
        <strain evidence="4">CHK192-8294</strain>
    </source>
</reference>
<dbReference type="InterPro" id="IPR027417">
    <property type="entry name" value="P-loop_NTPase"/>
</dbReference>
<dbReference type="SMART" id="SM00382">
    <property type="entry name" value="AAA"/>
    <property type="match status" value="1"/>
</dbReference>
<protein>
    <submittedName>
        <fullName evidence="4">ABC transporter ATP-binding protein</fullName>
    </submittedName>
</protein>
<proteinExistence type="predicted"/>
<evidence type="ECO:0000256" key="1">
    <source>
        <dbReference type="ARBA" id="ARBA00022741"/>
    </source>
</evidence>
<gene>
    <name evidence="4" type="ORF">H9712_09195</name>
</gene>
<dbReference type="Gene3D" id="3.40.50.300">
    <property type="entry name" value="P-loop containing nucleotide triphosphate hydrolases"/>
    <property type="match status" value="1"/>
</dbReference>
<comment type="caution">
    <text evidence="4">The sequence shown here is derived from an EMBL/GenBank/DDBJ whole genome shotgun (WGS) entry which is preliminary data.</text>
</comment>
<feature type="domain" description="ABC transporter" evidence="3">
    <location>
        <begin position="10"/>
        <end position="217"/>
    </location>
</feature>
<sequence>MDGKAVLCTLHQVEKRYARRAAPVLGPLSLTLSQGEVLGIRGANGAGKSTLLSILTGVLRPDAGEYRLAPEAMGKVAYVPQELSLYHTLTGLDNLRFWGRACGLPRQAISIRSRWLLERLDLTEKGKQPVSAYSGGMQRRLHLASALMITPKVLLLDEPTVGADARSVELILSMVEHLRDMGCAIAMISHQPGELERVCSRVLTLEAGRPVQEEGNPCPD</sequence>
<dbReference type="SUPFAM" id="SSF52540">
    <property type="entry name" value="P-loop containing nucleoside triphosphate hydrolases"/>
    <property type="match status" value="1"/>
</dbReference>
<dbReference type="PANTHER" id="PTHR43582:SF2">
    <property type="entry name" value="LINEARMYCIN RESISTANCE ATP-BINDING PROTEIN LNRL"/>
    <property type="match status" value="1"/>
</dbReference>
<organism evidence="4 5">
    <name type="scientific">Candidatus Flavonifractor intestinigallinarum</name>
    <dbReference type="NCBI Taxonomy" id="2838586"/>
    <lineage>
        <taxon>Bacteria</taxon>
        <taxon>Bacillati</taxon>
        <taxon>Bacillota</taxon>
        <taxon>Clostridia</taxon>
        <taxon>Eubacteriales</taxon>
        <taxon>Oscillospiraceae</taxon>
        <taxon>Flavonifractor</taxon>
    </lineage>
</organism>
<dbReference type="PANTHER" id="PTHR43582">
    <property type="entry name" value="LINEARMYCIN RESISTANCE ATP-BINDING PROTEIN LNRL"/>
    <property type="match status" value="1"/>
</dbReference>
<evidence type="ECO:0000313" key="5">
    <source>
        <dbReference type="Proteomes" id="UP000823921"/>
    </source>
</evidence>
<dbReference type="EMBL" id="DWXO01000087">
    <property type="protein sequence ID" value="HJB81151.1"/>
    <property type="molecule type" value="Genomic_DNA"/>
</dbReference>
<keyword evidence="1" id="KW-0547">Nucleotide-binding</keyword>
<evidence type="ECO:0000259" key="3">
    <source>
        <dbReference type="PROSITE" id="PS50893"/>
    </source>
</evidence>
<dbReference type="GO" id="GO:0005524">
    <property type="term" value="F:ATP binding"/>
    <property type="evidence" value="ECO:0007669"/>
    <property type="project" value="UniProtKB-KW"/>
</dbReference>
<dbReference type="GO" id="GO:0016887">
    <property type="term" value="F:ATP hydrolysis activity"/>
    <property type="evidence" value="ECO:0007669"/>
    <property type="project" value="InterPro"/>
</dbReference>